<dbReference type="InterPro" id="IPR029787">
    <property type="entry name" value="Nucleotide_cyclase"/>
</dbReference>
<dbReference type="InterPro" id="IPR052155">
    <property type="entry name" value="Biofilm_reg_signaling"/>
</dbReference>
<organism evidence="2 3">
    <name type="scientific">Erythrobacter sanguineus</name>
    <dbReference type="NCBI Taxonomy" id="198312"/>
    <lineage>
        <taxon>Bacteria</taxon>
        <taxon>Pseudomonadati</taxon>
        <taxon>Pseudomonadota</taxon>
        <taxon>Alphaproteobacteria</taxon>
        <taxon>Sphingomonadales</taxon>
        <taxon>Erythrobacteraceae</taxon>
        <taxon>Erythrobacter/Porphyrobacter group</taxon>
        <taxon>Erythrobacter</taxon>
    </lineage>
</organism>
<feature type="domain" description="GGDEF" evidence="1">
    <location>
        <begin position="207"/>
        <end position="337"/>
    </location>
</feature>
<dbReference type="EMBL" id="FRDF01000003">
    <property type="protein sequence ID" value="SHN50632.1"/>
    <property type="molecule type" value="Genomic_DNA"/>
</dbReference>
<dbReference type="PANTHER" id="PTHR44757">
    <property type="entry name" value="DIGUANYLATE CYCLASE DGCP"/>
    <property type="match status" value="1"/>
</dbReference>
<name>A0A1M7RX78_9SPHN</name>
<proteinExistence type="predicted"/>
<gene>
    <name evidence="2" type="ORF">SAMN02745193_00505</name>
</gene>
<dbReference type="SUPFAM" id="SSF55073">
    <property type="entry name" value="Nucleotide cyclase"/>
    <property type="match status" value="1"/>
</dbReference>
<evidence type="ECO:0000259" key="1">
    <source>
        <dbReference type="PROSITE" id="PS50887"/>
    </source>
</evidence>
<keyword evidence="3" id="KW-1185">Reference proteome</keyword>
<accession>A0A1M7RX78</accession>
<evidence type="ECO:0000313" key="2">
    <source>
        <dbReference type="EMBL" id="SHN50632.1"/>
    </source>
</evidence>
<dbReference type="AlphaFoldDB" id="A0A1M7RX78"/>
<dbReference type="STRING" id="198312.SAMN02745193_00505"/>
<evidence type="ECO:0000313" key="3">
    <source>
        <dbReference type="Proteomes" id="UP000184391"/>
    </source>
</evidence>
<dbReference type="SMART" id="SM00267">
    <property type="entry name" value="GGDEF"/>
    <property type="match status" value="1"/>
</dbReference>
<sequence length="341" mass="36802">MVSLEVNRTEGELTNLSLGRWGNVGMKIGLSDVEGRVLHGLLEETSGDIVIRLDRRGFIIHASANIAELGFDFSSALLLPHITDLAEPDHAGFLGQHVSAVLEGRTHTGWAEFPVIACAERDRRCDTPCHDTSCHDTQSGRWHALSLRPMIDHDGNIDGAMCLMRSVQQVRLLEGELHNRAVTDPLTGLANRQAFCASLRRHLAGGGGQVAGVFAVDGMRALLLRYGQRTADEVVWGFARFLETMALPGHEVAQLDGERFGVLLPAMSLRTAREWAQDVTQTFGTLAVPASTRAPQLTASAGLARVECTVDWSLREAELGLVLARAGGGGQVAIAGHRRVA</sequence>
<dbReference type="Proteomes" id="UP000184391">
    <property type="component" value="Unassembled WGS sequence"/>
</dbReference>
<dbReference type="InterPro" id="IPR043128">
    <property type="entry name" value="Rev_trsase/Diguanyl_cyclase"/>
</dbReference>
<reference evidence="3" key="1">
    <citation type="submission" date="2016-12" db="EMBL/GenBank/DDBJ databases">
        <authorList>
            <person name="Varghese N."/>
            <person name="Submissions S."/>
        </authorList>
    </citation>
    <scope>NUCLEOTIDE SEQUENCE [LARGE SCALE GENOMIC DNA]</scope>
    <source>
        <strain evidence="3">DSM 11032</strain>
    </source>
</reference>
<protein>
    <submittedName>
        <fullName evidence="2">GGDEF domain-containing protein, diguanylate cyclase (C-di-GMP synthetase) or its enzymatically inactive variants</fullName>
    </submittedName>
</protein>
<dbReference type="InterPro" id="IPR000160">
    <property type="entry name" value="GGDEF_dom"/>
</dbReference>
<dbReference type="PANTHER" id="PTHR44757:SF2">
    <property type="entry name" value="BIOFILM ARCHITECTURE MAINTENANCE PROTEIN MBAA"/>
    <property type="match status" value="1"/>
</dbReference>
<dbReference type="Gene3D" id="3.30.450.20">
    <property type="entry name" value="PAS domain"/>
    <property type="match status" value="1"/>
</dbReference>
<dbReference type="PROSITE" id="PS50887">
    <property type="entry name" value="GGDEF"/>
    <property type="match status" value="1"/>
</dbReference>
<dbReference type="Pfam" id="PF00990">
    <property type="entry name" value="GGDEF"/>
    <property type="match status" value="1"/>
</dbReference>
<dbReference type="Gene3D" id="3.30.70.270">
    <property type="match status" value="1"/>
</dbReference>